<sequence length="222" mass="23476">MSSPDGRYGTGDGEPLPLLLLGDSLARGVGVRIAEDTLGARLAHALAEATGGPVHLRMLARSGSTSAGLHRQLDRIRGEDHGERGIAVLIIGSNDALLPAPLGRAARHFESAVERLRSAGRQVVVMPCPDPGNAPGFRAPVRWAASLRARRLRRMQCRAAERLGALTAASAVDDFRVRAAELLSADGVHPSPQGYAEHAVRVLPTLLEARAAHHANSRVTTT</sequence>
<evidence type="ECO:0000259" key="1">
    <source>
        <dbReference type="Pfam" id="PF13472"/>
    </source>
</evidence>
<keyword evidence="3" id="KW-1185">Reference proteome</keyword>
<dbReference type="RefSeq" id="WP_399652131.1">
    <property type="nucleotide sequence ID" value="NZ_JBITYG010000006.1"/>
</dbReference>
<proteinExistence type="predicted"/>
<dbReference type="Gene3D" id="3.40.50.1110">
    <property type="entry name" value="SGNH hydrolase"/>
    <property type="match status" value="1"/>
</dbReference>
<reference evidence="2 3" key="1">
    <citation type="submission" date="2024-10" db="EMBL/GenBank/DDBJ databases">
        <title>The Natural Products Discovery Center: Release of the First 8490 Sequenced Strains for Exploring Actinobacteria Biosynthetic Diversity.</title>
        <authorList>
            <person name="Kalkreuter E."/>
            <person name="Kautsar S.A."/>
            <person name="Yang D."/>
            <person name="Bader C.D."/>
            <person name="Teijaro C.N."/>
            <person name="Fluegel L."/>
            <person name="Davis C.M."/>
            <person name="Simpson J.R."/>
            <person name="Lauterbach L."/>
            <person name="Steele A.D."/>
            <person name="Gui C."/>
            <person name="Meng S."/>
            <person name="Li G."/>
            <person name="Viehrig K."/>
            <person name="Ye F."/>
            <person name="Su P."/>
            <person name="Kiefer A.F."/>
            <person name="Nichols A."/>
            <person name="Cepeda A.J."/>
            <person name="Yan W."/>
            <person name="Fan B."/>
            <person name="Jiang Y."/>
            <person name="Adhikari A."/>
            <person name="Zheng C.-J."/>
            <person name="Schuster L."/>
            <person name="Cowan T.M."/>
            <person name="Smanski M.J."/>
            <person name="Chevrette M.G."/>
            <person name="De Carvalho L.P.S."/>
            <person name="Shen B."/>
        </authorList>
    </citation>
    <scope>NUCLEOTIDE SEQUENCE [LARGE SCALE GENOMIC DNA]</scope>
    <source>
        <strain evidence="2 3">NPDC053399</strain>
    </source>
</reference>
<organism evidence="2 3">
    <name type="scientific">Streptomyces fildesensis</name>
    <dbReference type="NCBI Taxonomy" id="375757"/>
    <lineage>
        <taxon>Bacteria</taxon>
        <taxon>Bacillati</taxon>
        <taxon>Actinomycetota</taxon>
        <taxon>Actinomycetes</taxon>
        <taxon>Kitasatosporales</taxon>
        <taxon>Streptomycetaceae</taxon>
        <taxon>Streptomyces</taxon>
    </lineage>
</organism>
<dbReference type="EMBL" id="JBITYG010000006">
    <property type="protein sequence ID" value="MFI9103310.1"/>
    <property type="molecule type" value="Genomic_DNA"/>
</dbReference>
<feature type="domain" description="SGNH hydrolase-type esterase" evidence="1">
    <location>
        <begin position="20"/>
        <end position="196"/>
    </location>
</feature>
<dbReference type="Proteomes" id="UP001614394">
    <property type="component" value="Unassembled WGS sequence"/>
</dbReference>
<evidence type="ECO:0000313" key="3">
    <source>
        <dbReference type="Proteomes" id="UP001614394"/>
    </source>
</evidence>
<evidence type="ECO:0000313" key="2">
    <source>
        <dbReference type="EMBL" id="MFI9103310.1"/>
    </source>
</evidence>
<gene>
    <name evidence="2" type="ORF">ACIGXA_22585</name>
</gene>
<dbReference type="Pfam" id="PF13472">
    <property type="entry name" value="Lipase_GDSL_2"/>
    <property type="match status" value="1"/>
</dbReference>
<accession>A0ABW8CA43</accession>
<dbReference type="InterPro" id="IPR013830">
    <property type="entry name" value="SGNH_hydro"/>
</dbReference>
<protein>
    <submittedName>
        <fullName evidence="2">GDSL-type esterase/lipase family protein</fullName>
    </submittedName>
</protein>
<name>A0ABW8CA43_9ACTN</name>
<dbReference type="SUPFAM" id="SSF52266">
    <property type="entry name" value="SGNH hydrolase"/>
    <property type="match status" value="1"/>
</dbReference>
<comment type="caution">
    <text evidence="2">The sequence shown here is derived from an EMBL/GenBank/DDBJ whole genome shotgun (WGS) entry which is preliminary data.</text>
</comment>
<dbReference type="InterPro" id="IPR036514">
    <property type="entry name" value="SGNH_hydro_sf"/>
</dbReference>